<dbReference type="OrthoDB" id="9815825at2"/>
<dbReference type="EMBL" id="CP019312">
    <property type="protein sequence ID" value="APX10370.1"/>
    <property type="molecule type" value="Genomic_DNA"/>
</dbReference>
<dbReference type="AlphaFoldDB" id="A0A1P8MQM1"/>
<evidence type="ECO:0000313" key="4">
    <source>
        <dbReference type="Proteomes" id="UP000186336"/>
    </source>
</evidence>
<dbReference type="InterPro" id="IPR036291">
    <property type="entry name" value="NAD(P)-bd_dom_sf"/>
</dbReference>
<dbReference type="SUPFAM" id="SSF51735">
    <property type="entry name" value="NAD(P)-binding Rossmann-fold domains"/>
    <property type="match status" value="1"/>
</dbReference>
<dbReference type="Pfam" id="PF01408">
    <property type="entry name" value="GFO_IDH_MocA"/>
    <property type="match status" value="1"/>
</dbReference>
<gene>
    <name evidence="3" type="ORF">BWR18_00650</name>
</gene>
<dbReference type="InterPro" id="IPR050424">
    <property type="entry name" value="Gfo-Idh-MocA_inositol_DH"/>
</dbReference>
<dbReference type="SUPFAM" id="SSF55347">
    <property type="entry name" value="Glyceraldehyde-3-phosphate dehydrogenase-like, C-terminal domain"/>
    <property type="match status" value="1"/>
</dbReference>
<protein>
    <submittedName>
        <fullName evidence="3">Oxidoreductase</fullName>
    </submittedName>
</protein>
<dbReference type="KEGG" id="tom:BWR18_00650"/>
<reference evidence="3 4" key="1">
    <citation type="submission" date="2017-01" db="EMBL/GenBank/DDBJ databases">
        <title>Complete genome of Tateyamaria omphalii DOK1-4 isolated from seawater in Dokdo.</title>
        <authorList>
            <person name="Kim J.H."/>
            <person name="Chi W.-J."/>
        </authorList>
    </citation>
    <scope>NUCLEOTIDE SEQUENCE [LARGE SCALE GENOMIC DNA]</scope>
    <source>
        <strain evidence="3 4">DOK1-4</strain>
    </source>
</reference>
<feature type="domain" description="Gfo/Idh/MocA-like oxidoreductase C-terminal" evidence="2">
    <location>
        <begin position="163"/>
        <end position="379"/>
    </location>
</feature>
<evidence type="ECO:0000259" key="1">
    <source>
        <dbReference type="Pfam" id="PF01408"/>
    </source>
</evidence>
<dbReference type="STRING" id="299262.BWR18_00650"/>
<evidence type="ECO:0000313" key="3">
    <source>
        <dbReference type="EMBL" id="APX10370.1"/>
    </source>
</evidence>
<sequence>MVRPRAGRLCATNEVKERRLEQVRYGIIGCGMMGQEHMRNIALLPETSVAAFYEPDDGMAARASAIAPAATRVGSVQALLAVKELDCLLIVSPNHCHIAQMEEIAATRALPLLVEKPLFTDPGDAAKLAAFRDSYPAPIWVAMEYRYMPVIAQFLEKAADATGGIKQLSVREHRFPFLEKVGDWNRFNRYTGGTFVEKCCHFFDLMRLAMGAEPLRVMASAAQAVNHLDEDYDGAVPDIIDSGYAIVDFDNGTRAMLELCMFAEGSAYQEELSAVGPAGKIEAFVPGPGRFWPDHLGAAPVAKLVTSPRHPQGPMTHDIPVDPTLLEAGDHNGSTFYQHQRFAAVVRGQGTPEVTLADGWAAVAMGMAAQESARTGQAVDPRQWM</sequence>
<dbReference type="Gene3D" id="3.40.50.720">
    <property type="entry name" value="NAD(P)-binding Rossmann-like Domain"/>
    <property type="match status" value="1"/>
</dbReference>
<dbReference type="InterPro" id="IPR004104">
    <property type="entry name" value="Gfo/Idh/MocA-like_OxRdtase_C"/>
</dbReference>
<proteinExistence type="predicted"/>
<dbReference type="GO" id="GO:0000166">
    <property type="term" value="F:nucleotide binding"/>
    <property type="evidence" value="ECO:0007669"/>
    <property type="project" value="InterPro"/>
</dbReference>
<dbReference type="PANTHER" id="PTHR43593">
    <property type="match status" value="1"/>
</dbReference>
<dbReference type="PANTHER" id="PTHR43593:SF1">
    <property type="entry name" value="INOSITOL 2-DEHYDROGENASE"/>
    <property type="match status" value="1"/>
</dbReference>
<organism evidence="3 4">
    <name type="scientific">Tateyamaria omphalii</name>
    <dbReference type="NCBI Taxonomy" id="299262"/>
    <lineage>
        <taxon>Bacteria</taxon>
        <taxon>Pseudomonadati</taxon>
        <taxon>Pseudomonadota</taxon>
        <taxon>Alphaproteobacteria</taxon>
        <taxon>Rhodobacterales</taxon>
        <taxon>Roseobacteraceae</taxon>
        <taxon>Tateyamaria</taxon>
    </lineage>
</organism>
<accession>A0A1P8MQM1</accession>
<evidence type="ECO:0000259" key="2">
    <source>
        <dbReference type="Pfam" id="PF02894"/>
    </source>
</evidence>
<keyword evidence="4" id="KW-1185">Reference proteome</keyword>
<dbReference type="Proteomes" id="UP000186336">
    <property type="component" value="Chromosome"/>
</dbReference>
<feature type="domain" description="Gfo/Idh/MocA-like oxidoreductase N-terminal" evidence="1">
    <location>
        <begin position="23"/>
        <end position="135"/>
    </location>
</feature>
<name>A0A1P8MQM1_9RHOB</name>
<dbReference type="Pfam" id="PF02894">
    <property type="entry name" value="GFO_IDH_MocA_C"/>
    <property type="match status" value="1"/>
</dbReference>
<dbReference type="Gene3D" id="3.30.360.10">
    <property type="entry name" value="Dihydrodipicolinate Reductase, domain 2"/>
    <property type="match status" value="1"/>
</dbReference>
<dbReference type="InterPro" id="IPR000683">
    <property type="entry name" value="Gfo/Idh/MocA-like_OxRdtase_N"/>
</dbReference>